<feature type="transmembrane region" description="Helical" evidence="5">
    <location>
        <begin position="95"/>
        <end position="113"/>
    </location>
</feature>
<dbReference type="Pfam" id="PF25129">
    <property type="entry name" value="Pyr4-TMTC"/>
    <property type="match status" value="1"/>
</dbReference>
<dbReference type="AlphaFoldDB" id="A0A098LEI5"/>
<feature type="transmembrane region" description="Helical" evidence="5">
    <location>
        <begin position="65"/>
        <end position="83"/>
    </location>
</feature>
<dbReference type="PANTHER" id="PTHR42038">
    <property type="match status" value="1"/>
</dbReference>
<keyword evidence="4 5" id="KW-0472">Membrane</keyword>
<organism evidence="6 7">
    <name type="scientific">Sporocytophaga myxococcoides</name>
    <dbReference type="NCBI Taxonomy" id="153721"/>
    <lineage>
        <taxon>Bacteria</taxon>
        <taxon>Pseudomonadati</taxon>
        <taxon>Bacteroidota</taxon>
        <taxon>Cytophagia</taxon>
        <taxon>Cytophagales</taxon>
        <taxon>Cytophagaceae</taxon>
        <taxon>Sporocytophaga</taxon>
    </lineage>
</organism>
<dbReference type="PANTHER" id="PTHR42038:SF2">
    <property type="entry name" value="TERPENE CYCLASE AUSL"/>
    <property type="match status" value="1"/>
</dbReference>
<feature type="transmembrane region" description="Helical" evidence="5">
    <location>
        <begin position="34"/>
        <end position="53"/>
    </location>
</feature>
<dbReference type="Proteomes" id="UP000030185">
    <property type="component" value="Unassembled WGS sequence"/>
</dbReference>
<evidence type="ECO:0000313" key="6">
    <source>
        <dbReference type="EMBL" id="GAL85325.1"/>
    </source>
</evidence>
<evidence type="ECO:0000256" key="1">
    <source>
        <dbReference type="ARBA" id="ARBA00004141"/>
    </source>
</evidence>
<dbReference type="GO" id="GO:0016829">
    <property type="term" value="F:lyase activity"/>
    <property type="evidence" value="ECO:0007669"/>
    <property type="project" value="InterPro"/>
</dbReference>
<protein>
    <submittedName>
        <fullName evidence="6">Uncharacterized protein</fullName>
    </submittedName>
</protein>
<evidence type="ECO:0000256" key="4">
    <source>
        <dbReference type="ARBA" id="ARBA00023136"/>
    </source>
</evidence>
<dbReference type="EMBL" id="BBLT01000004">
    <property type="protein sequence ID" value="GAL85325.1"/>
    <property type="molecule type" value="Genomic_DNA"/>
</dbReference>
<evidence type="ECO:0000256" key="2">
    <source>
        <dbReference type="ARBA" id="ARBA00022692"/>
    </source>
</evidence>
<feature type="transmembrane region" description="Helical" evidence="5">
    <location>
        <begin position="125"/>
        <end position="143"/>
    </location>
</feature>
<dbReference type="InterPro" id="IPR039020">
    <property type="entry name" value="PaxB-like"/>
</dbReference>
<comment type="caution">
    <text evidence="6">The sequence shown here is derived from an EMBL/GenBank/DDBJ whole genome shotgun (WGS) entry which is preliminary data.</text>
</comment>
<feature type="transmembrane region" description="Helical" evidence="5">
    <location>
        <begin position="149"/>
        <end position="169"/>
    </location>
</feature>
<evidence type="ECO:0000313" key="7">
    <source>
        <dbReference type="Proteomes" id="UP000030185"/>
    </source>
</evidence>
<evidence type="ECO:0000256" key="5">
    <source>
        <dbReference type="SAM" id="Phobius"/>
    </source>
</evidence>
<keyword evidence="2 5" id="KW-0812">Transmembrane</keyword>
<keyword evidence="7" id="KW-1185">Reference proteome</keyword>
<accession>A0A098LEI5</accession>
<proteinExistence type="predicted"/>
<comment type="subcellular location">
    <subcellularLocation>
        <location evidence="1">Membrane</location>
        <topology evidence="1">Multi-pass membrane protein</topology>
    </subcellularLocation>
</comment>
<gene>
    <name evidence="6" type="ORF">MYP_2554</name>
</gene>
<evidence type="ECO:0000256" key="3">
    <source>
        <dbReference type="ARBA" id="ARBA00022989"/>
    </source>
</evidence>
<sequence length="188" mass="22040">MEIPVAAVVANFSWELLWSWCFHTNLGELFQWGYRIWFFMDIFIIYSIFKYGYKQFQLEPFKKQSVVITAFGLAFWMIGLYFLIPEHDTDGFGAFSAYLINTYMSAFYCYQIIRQPEFGISKANGWFKMIGTAGCSAMIYNHFWNIPGYKGLMALCAITLFLDLLYIYLQYSLVRERSKDGKISFIPA</sequence>
<reference evidence="6 7" key="1">
    <citation type="submission" date="2014-09" db="EMBL/GenBank/DDBJ databases">
        <title>Sporocytophaga myxococcoides PG-01 genome sequencing.</title>
        <authorList>
            <person name="Liu L."/>
            <person name="Gao P.J."/>
            <person name="Chen G.J."/>
            <person name="Wang L.S."/>
        </authorList>
    </citation>
    <scope>NUCLEOTIDE SEQUENCE [LARGE SCALE GENOMIC DNA]</scope>
    <source>
        <strain evidence="6 7">PG-01</strain>
    </source>
</reference>
<dbReference type="eggNOG" id="ENOG503354K">
    <property type="taxonomic scope" value="Bacteria"/>
</dbReference>
<dbReference type="GO" id="GO:0016020">
    <property type="term" value="C:membrane"/>
    <property type="evidence" value="ECO:0007669"/>
    <property type="project" value="UniProtKB-SubCell"/>
</dbReference>
<keyword evidence="3 5" id="KW-1133">Transmembrane helix</keyword>
<name>A0A098LEI5_9BACT</name>